<dbReference type="Pfam" id="PF20182">
    <property type="entry name" value="DUF6545"/>
    <property type="match status" value="1"/>
</dbReference>
<accession>A0ABN1S0S8</accession>
<keyword evidence="1" id="KW-0812">Transmembrane</keyword>
<feature type="transmembrane region" description="Helical" evidence="1">
    <location>
        <begin position="34"/>
        <end position="52"/>
    </location>
</feature>
<evidence type="ECO:0000259" key="2">
    <source>
        <dbReference type="Pfam" id="PF20182"/>
    </source>
</evidence>
<dbReference type="InterPro" id="IPR046675">
    <property type="entry name" value="DUF6545"/>
</dbReference>
<reference evidence="3 4" key="1">
    <citation type="journal article" date="2019" name="Int. J. Syst. Evol. Microbiol.">
        <title>The Global Catalogue of Microorganisms (GCM) 10K type strain sequencing project: providing services to taxonomists for standard genome sequencing and annotation.</title>
        <authorList>
            <consortium name="The Broad Institute Genomics Platform"/>
            <consortium name="The Broad Institute Genome Sequencing Center for Infectious Disease"/>
            <person name="Wu L."/>
            <person name="Ma J."/>
        </authorList>
    </citation>
    <scope>NUCLEOTIDE SEQUENCE [LARGE SCALE GENOMIC DNA]</scope>
    <source>
        <strain evidence="3 4">JCM 10696</strain>
    </source>
</reference>
<comment type="caution">
    <text evidence="3">The sequence shown here is derived from an EMBL/GenBank/DDBJ whole genome shotgun (WGS) entry which is preliminary data.</text>
</comment>
<keyword evidence="4" id="KW-1185">Reference proteome</keyword>
<name>A0ABN1S0S8_9ACTN</name>
<proteinExistence type="predicted"/>
<dbReference type="Proteomes" id="UP001500665">
    <property type="component" value="Unassembled WGS sequence"/>
</dbReference>
<feature type="domain" description="DUF6545" evidence="2">
    <location>
        <begin position="252"/>
        <end position="382"/>
    </location>
</feature>
<feature type="transmembrane region" description="Helical" evidence="1">
    <location>
        <begin position="184"/>
        <end position="206"/>
    </location>
</feature>
<evidence type="ECO:0000313" key="3">
    <source>
        <dbReference type="EMBL" id="GAA0969510.1"/>
    </source>
</evidence>
<evidence type="ECO:0000256" key="1">
    <source>
        <dbReference type="SAM" id="Phobius"/>
    </source>
</evidence>
<evidence type="ECO:0000313" key="4">
    <source>
        <dbReference type="Proteomes" id="UP001500665"/>
    </source>
</evidence>
<dbReference type="NCBIfam" id="NF042915">
    <property type="entry name" value="MAB_1171c_fam"/>
    <property type="match status" value="1"/>
</dbReference>
<keyword evidence="1" id="KW-0472">Membrane</keyword>
<feature type="transmembrane region" description="Helical" evidence="1">
    <location>
        <begin position="64"/>
        <end position="89"/>
    </location>
</feature>
<keyword evidence="1" id="KW-1133">Transmembrane helix</keyword>
<sequence length="397" mass="44420">MLRSVLYITCAVAMTAWFLYKLRYLRTRWESPRLWALCAAILSTAMTLWLAAPSNVLWVDETTGIPNLATLLVAASQTVSGGVYLTLALLWRHSFWEAWPLVRWIMLACPLCVLALTALFVASSTPVERTEDFNTYYADQPTVAVFSLLWLSWVLAGHAVLAYWCFRWTKEPDYAAFPWLRRGLWVYGAYGVDVAMFPLIGIIAILTRRTGVADLDGVYRATAPVVALGGVLLLTAALTLPTFGPKLEPAAAWAARWRLYRRLRTLHRELTHVAPELVYVAPGRRHDPYHRTRRMVLELSDWRWSLAPLFDPEVARLAEQQGRGAGHAGERLAVVVEAAQLRHALERWSRGERGGAGERAGEVRDGALGTELAWWVQVADAFVRCPVVAAVVVTARA</sequence>
<protein>
    <recommendedName>
        <fullName evidence="2">DUF6545 domain-containing protein</fullName>
    </recommendedName>
</protein>
<feature type="transmembrane region" description="Helical" evidence="1">
    <location>
        <begin position="101"/>
        <end position="123"/>
    </location>
</feature>
<feature type="transmembrane region" description="Helical" evidence="1">
    <location>
        <begin position="6"/>
        <end position="22"/>
    </location>
</feature>
<feature type="transmembrane region" description="Helical" evidence="1">
    <location>
        <begin position="218"/>
        <end position="240"/>
    </location>
</feature>
<feature type="transmembrane region" description="Helical" evidence="1">
    <location>
        <begin position="143"/>
        <end position="164"/>
    </location>
</feature>
<organism evidence="3 4">
    <name type="scientific">Actinocorallia libanotica</name>
    <dbReference type="NCBI Taxonomy" id="46162"/>
    <lineage>
        <taxon>Bacteria</taxon>
        <taxon>Bacillati</taxon>
        <taxon>Actinomycetota</taxon>
        <taxon>Actinomycetes</taxon>
        <taxon>Streptosporangiales</taxon>
        <taxon>Thermomonosporaceae</taxon>
        <taxon>Actinocorallia</taxon>
    </lineage>
</organism>
<gene>
    <name evidence="3" type="ORF">GCM10009550_76290</name>
</gene>
<dbReference type="EMBL" id="BAAAHH010000065">
    <property type="protein sequence ID" value="GAA0969510.1"/>
    <property type="molecule type" value="Genomic_DNA"/>
</dbReference>
<dbReference type="InterPro" id="IPR050039">
    <property type="entry name" value="MAB_1171c-like"/>
</dbReference>